<dbReference type="EMBL" id="BPLR01018686">
    <property type="protein sequence ID" value="GIZ01560.1"/>
    <property type="molecule type" value="Genomic_DNA"/>
</dbReference>
<protein>
    <submittedName>
        <fullName evidence="1">Uncharacterized protein</fullName>
    </submittedName>
</protein>
<accession>A0AAV4Y3H7</accession>
<evidence type="ECO:0000313" key="1">
    <source>
        <dbReference type="EMBL" id="GIZ01560.1"/>
    </source>
</evidence>
<evidence type="ECO:0000313" key="2">
    <source>
        <dbReference type="Proteomes" id="UP001054945"/>
    </source>
</evidence>
<sequence>MAIGQQCPRILIDLWPQFKPDVMENFRTERVKTGLERNRMTTFISGQSEQYAQSATPIREATLSTQQSQLQQFTHLILFAFPIQRGPNTTHSNKSSRLLWALPRSCDWSKLHLPSLSIKVDTDQMMARASQELVAVLFLCCY</sequence>
<dbReference type="Proteomes" id="UP001054945">
    <property type="component" value="Unassembled WGS sequence"/>
</dbReference>
<organism evidence="1 2">
    <name type="scientific">Caerostris extrusa</name>
    <name type="common">Bark spider</name>
    <name type="synonym">Caerostris bankana</name>
    <dbReference type="NCBI Taxonomy" id="172846"/>
    <lineage>
        <taxon>Eukaryota</taxon>
        <taxon>Metazoa</taxon>
        <taxon>Ecdysozoa</taxon>
        <taxon>Arthropoda</taxon>
        <taxon>Chelicerata</taxon>
        <taxon>Arachnida</taxon>
        <taxon>Araneae</taxon>
        <taxon>Araneomorphae</taxon>
        <taxon>Entelegynae</taxon>
        <taxon>Araneoidea</taxon>
        <taxon>Araneidae</taxon>
        <taxon>Caerostris</taxon>
    </lineage>
</organism>
<comment type="caution">
    <text evidence="1">The sequence shown here is derived from an EMBL/GenBank/DDBJ whole genome shotgun (WGS) entry which is preliminary data.</text>
</comment>
<dbReference type="AlphaFoldDB" id="A0AAV4Y3H7"/>
<proteinExistence type="predicted"/>
<name>A0AAV4Y3H7_CAEEX</name>
<keyword evidence="2" id="KW-1185">Reference proteome</keyword>
<reference evidence="1 2" key="1">
    <citation type="submission" date="2021-06" db="EMBL/GenBank/DDBJ databases">
        <title>Caerostris extrusa draft genome.</title>
        <authorList>
            <person name="Kono N."/>
            <person name="Arakawa K."/>
        </authorList>
    </citation>
    <scope>NUCLEOTIDE SEQUENCE [LARGE SCALE GENOMIC DNA]</scope>
</reference>
<gene>
    <name evidence="1" type="ORF">CEXT_543861</name>
</gene>